<keyword evidence="11" id="KW-0464">Manganese</keyword>
<dbReference type="OrthoDB" id="391817at2759"/>
<evidence type="ECO:0000256" key="12">
    <source>
        <dbReference type="PIRSR" id="PIRSR604808-3"/>
    </source>
</evidence>
<dbReference type="EMBL" id="PEDP01000285">
    <property type="protein sequence ID" value="POS86634.1"/>
    <property type="molecule type" value="Genomic_DNA"/>
</dbReference>
<dbReference type="SUPFAM" id="SSF56219">
    <property type="entry name" value="DNase I-like"/>
    <property type="match status" value="1"/>
</dbReference>
<dbReference type="PROSITE" id="PS51999">
    <property type="entry name" value="ZF_GRF"/>
    <property type="match status" value="1"/>
</dbReference>
<keyword evidence="8 11" id="KW-0460">Magnesium</keyword>
<evidence type="ECO:0000256" key="14">
    <source>
        <dbReference type="SAM" id="MobiDB-lite"/>
    </source>
</evidence>
<evidence type="ECO:0000256" key="10">
    <source>
        <dbReference type="PIRSR" id="PIRSR604808-1"/>
    </source>
</evidence>
<dbReference type="PROSITE" id="PS00728">
    <property type="entry name" value="AP_NUCLEASE_F1_3"/>
    <property type="match status" value="1"/>
</dbReference>
<evidence type="ECO:0000256" key="13">
    <source>
        <dbReference type="PROSITE-ProRule" id="PRU01343"/>
    </source>
</evidence>
<dbReference type="InterPro" id="IPR020848">
    <property type="entry name" value="AP_endonuclease_F1_CS"/>
</dbReference>
<name>A0A2S4PX64_9PEZI</name>
<dbReference type="Gene3D" id="3.60.10.10">
    <property type="entry name" value="Endonuclease/exonuclease/phosphatase"/>
    <property type="match status" value="1"/>
</dbReference>
<evidence type="ECO:0000256" key="3">
    <source>
        <dbReference type="ARBA" id="ARBA00013541"/>
    </source>
</evidence>
<dbReference type="GO" id="GO:0008311">
    <property type="term" value="F:double-stranded DNA 3'-5' DNA exonuclease activity"/>
    <property type="evidence" value="ECO:0007669"/>
    <property type="project" value="TreeGrafter"/>
</dbReference>
<dbReference type="GO" id="GO:0003906">
    <property type="term" value="F:DNA-(apurinic or apyrimidinic site) endonuclease activity"/>
    <property type="evidence" value="ECO:0007669"/>
    <property type="project" value="TreeGrafter"/>
</dbReference>
<dbReference type="InterPro" id="IPR020847">
    <property type="entry name" value="AP_endonuclease_F1_BS"/>
</dbReference>
<proteinExistence type="inferred from homology"/>
<evidence type="ECO:0000256" key="9">
    <source>
        <dbReference type="ARBA" id="ARBA00023242"/>
    </source>
</evidence>
<feature type="binding site" evidence="11">
    <location>
        <position position="166"/>
    </location>
    <ligand>
        <name>Mg(2+)</name>
        <dbReference type="ChEBI" id="CHEBI:18420"/>
        <label>1</label>
    </ligand>
</feature>
<feature type="site" description="Interaction with DNA substrate" evidence="12">
    <location>
        <position position="284"/>
    </location>
</feature>
<keyword evidence="6" id="KW-0378">Hydrolase</keyword>
<dbReference type="InterPro" id="IPR005135">
    <property type="entry name" value="Endo/exonuclease/phosphatase"/>
</dbReference>
<comment type="caution">
    <text evidence="16">The sequence shown here is derived from an EMBL/GenBank/DDBJ whole genome shotgun (WGS) entry which is preliminary data.</text>
</comment>
<evidence type="ECO:0000256" key="11">
    <source>
        <dbReference type="PIRSR" id="PIRSR604808-2"/>
    </source>
</evidence>
<gene>
    <name evidence="16" type="ORF">EPUL_001382</name>
</gene>
<accession>A0A2S4PX64</accession>
<feature type="active site" evidence="10">
    <location>
        <position position="127"/>
    </location>
</feature>
<dbReference type="Pfam" id="PF03372">
    <property type="entry name" value="Exo_endo_phos"/>
    <property type="match status" value="1"/>
</dbReference>
<dbReference type="PROSITE" id="PS51435">
    <property type="entry name" value="AP_NUCLEASE_F1_4"/>
    <property type="match status" value="1"/>
</dbReference>
<keyword evidence="17" id="KW-1185">Reference proteome</keyword>
<dbReference type="PANTHER" id="PTHR22748:SF4">
    <property type="entry name" value="DNA-(APURINIC OR APYRIMIDINIC SITE) ENDONUCLEASE 2"/>
    <property type="match status" value="1"/>
</dbReference>
<dbReference type="GO" id="GO:0006284">
    <property type="term" value="P:base-excision repair"/>
    <property type="evidence" value="ECO:0007669"/>
    <property type="project" value="TreeGrafter"/>
</dbReference>
<feature type="binding site" evidence="11">
    <location>
        <position position="168"/>
    </location>
    <ligand>
        <name>Mg(2+)</name>
        <dbReference type="ChEBI" id="CHEBI:18420"/>
        <label>1</label>
    </ligand>
</feature>
<evidence type="ECO:0000256" key="4">
    <source>
        <dbReference type="ARBA" id="ARBA00022723"/>
    </source>
</evidence>
<keyword evidence="7" id="KW-0862">Zinc</keyword>
<dbReference type="PROSITE" id="PS00726">
    <property type="entry name" value="AP_NUCLEASE_F1_1"/>
    <property type="match status" value="1"/>
</dbReference>
<feature type="site" description="Transition state stabilizer" evidence="12">
    <location>
        <position position="168"/>
    </location>
</feature>
<dbReference type="Proteomes" id="UP000237438">
    <property type="component" value="Unassembled WGS sequence"/>
</dbReference>
<evidence type="ECO:0000256" key="5">
    <source>
        <dbReference type="ARBA" id="ARBA00022771"/>
    </source>
</evidence>
<evidence type="ECO:0000256" key="1">
    <source>
        <dbReference type="ARBA" id="ARBA00001936"/>
    </source>
</evidence>
<dbReference type="InterPro" id="IPR010666">
    <property type="entry name" value="Znf_GRF"/>
</dbReference>
<evidence type="ECO:0000313" key="16">
    <source>
        <dbReference type="EMBL" id="POS86634.1"/>
    </source>
</evidence>
<keyword evidence="4 11" id="KW-0479">Metal-binding</keyword>
<dbReference type="PANTHER" id="PTHR22748">
    <property type="entry name" value="AP ENDONUCLEASE"/>
    <property type="match status" value="1"/>
</dbReference>
<dbReference type="InterPro" id="IPR004808">
    <property type="entry name" value="AP_endonuc_1"/>
</dbReference>
<evidence type="ECO:0000259" key="15">
    <source>
        <dbReference type="PROSITE" id="PS51999"/>
    </source>
</evidence>
<dbReference type="GO" id="GO:0003677">
    <property type="term" value="F:DNA binding"/>
    <property type="evidence" value="ECO:0007669"/>
    <property type="project" value="InterPro"/>
</dbReference>
<reference evidence="16 17" key="1">
    <citation type="submission" date="2017-10" db="EMBL/GenBank/DDBJ databases">
        <title>Development of genomic resources for the powdery mildew, Erysiphe pulchra.</title>
        <authorList>
            <person name="Wadl P.A."/>
            <person name="Mack B.M."/>
            <person name="Moore G."/>
            <person name="Beltz S.B."/>
        </authorList>
    </citation>
    <scope>NUCLEOTIDE SEQUENCE [LARGE SCALE GENOMIC DNA]</scope>
    <source>
        <strain evidence="16">Cflorida</strain>
    </source>
</reference>
<comment type="cofactor">
    <cofactor evidence="11">
        <name>Mg(2+)</name>
        <dbReference type="ChEBI" id="CHEBI:18420"/>
    </cofactor>
    <cofactor evidence="11">
        <name>Mn(2+)</name>
        <dbReference type="ChEBI" id="CHEBI:29035"/>
    </cofactor>
    <text evidence="11">Probably binds two magnesium or manganese ions per subunit.</text>
</comment>
<feature type="binding site" evidence="11">
    <location>
        <position position="283"/>
    </location>
    <ligand>
        <name>Mg(2+)</name>
        <dbReference type="ChEBI" id="CHEBI:18420"/>
        <label>1</label>
    </ligand>
</feature>
<dbReference type="GO" id="GO:0008081">
    <property type="term" value="F:phosphoric diester hydrolase activity"/>
    <property type="evidence" value="ECO:0007669"/>
    <property type="project" value="TreeGrafter"/>
</dbReference>
<keyword evidence="5 13" id="KW-0863">Zinc-finger</keyword>
<dbReference type="FunFam" id="3.60.10.10:FF:000079">
    <property type="entry name" value="DNA-(apurinic or apyrimidinic site) lyase"/>
    <property type="match status" value="1"/>
</dbReference>
<dbReference type="CDD" id="cd09088">
    <property type="entry name" value="Ape2-like_AP-endo"/>
    <property type="match status" value="1"/>
</dbReference>
<feature type="compositionally biased region" description="Low complexity" evidence="14">
    <location>
        <begin position="435"/>
        <end position="451"/>
    </location>
</feature>
<feature type="region of interest" description="Disordered" evidence="14">
    <location>
        <begin position="433"/>
        <end position="457"/>
    </location>
</feature>
<feature type="active site" description="Proton acceptor" evidence="10">
    <location>
        <position position="284"/>
    </location>
</feature>
<dbReference type="GO" id="GO:0008270">
    <property type="term" value="F:zinc ion binding"/>
    <property type="evidence" value="ECO:0007669"/>
    <property type="project" value="UniProtKB-KW"/>
</dbReference>
<feature type="site" description="Important for catalytic activity" evidence="12">
    <location>
        <position position="258"/>
    </location>
</feature>
<dbReference type="AlphaFoldDB" id="A0A2S4PX64"/>
<evidence type="ECO:0000313" key="17">
    <source>
        <dbReference type="Proteomes" id="UP000237438"/>
    </source>
</evidence>
<feature type="binding site" evidence="11">
    <location>
        <position position="14"/>
    </location>
    <ligand>
        <name>Mg(2+)</name>
        <dbReference type="ChEBI" id="CHEBI:18420"/>
        <label>1</label>
    </ligand>
</feature>
<dbReference type="STRING" id="225359.A0A2S4PX64"/>
<sequence length="551" mass="62503">MFDILEADIIIMQEIKIQRKDLQDDMVLIPGWDVFFSFPKYKKGYSGVAIYTRSDFCAPIRAEEGITGILTPSNCSTSYRDLPIEQQIGGYPTSSQLSDFSLDASTLDSEGRCVIIEFPAFILIGTYCPAARDSSRDEFRLGFLNALDARVRNLVNAGKKVFLAGDLNIVREEIDSIYAEEMMKKCGGFPEEFLSCPIRRIFNQLIVDGKVLGDRDKDREKPVLIDICRSFHPSRRKMFTCWDQKTNARPANLGSRIDYVLCSQDWKDWFYGSDIQEGLMGSDHCPVYAVLNKTVHFDGKKTDIKDIMSNGLFKNGIRQRKWCTKDLLPLSGKLLPEFDRRRNIKEMFAKSMRASNEAKLNVLPSIPPKQDDKSLQKFSSLNHETQKNNFKNVNEGQSNLSQFFKKTTLENESYSAWHSHANLDEKTTTADPVYSLESSHPSSSAETSIHSNNSPEQCENTISNISISCPKNVPNTKDTKGNWAKFLSKHVAPRCKHGEPCISHITKKPGMNYGRSFFICPRPLGPSGQDEKDSIWRCSTFIWKSDWNGAM</sequence>
<evidence type="ECO:0000256" key="7">
    <source>
        <dbReference type="ARBA" id="ARBA00022833"/>
    </source>
</evidence>
<comment type="cofactor">
    <cofactor evidence="1">
        <name>Mn(2+)</name>
        <dbReference type="ChEBI" id="CHEBI:29035"/>
    </cofactor>
</comment>
<dbReference type="InterPro" id="IPR036691">
    <property type="entry name" value="Endo/exonu/phosph_ase_sf"/>
</dbReference>
<feature type="active site" description="Proton donor/acceptor" evidence="10">
    <location>
        <position position="166"/>
    </location>
</feature>
<protein>
    <recommendedName>
        <fullName evidence="3">DNA-(apurinic or apyrimidinic site) endonuclease 2</fullName>
    </recommendedName>
</protein>
<keyword evidence="9" id="KW-0539">Nucleus</keyword>
<dbReference type="GO" id="GO:0005634">
    <property type="term" value="C:nucleus"/>
    <property type="evidence" value="ECO:0007669"/>
    <property type="project" value="TreeGrafter"/>
</dbReference>
<feature type="binding site" evidence="11">
    <location>
        <position position="284"/>
    </location>
    <ligand>
        <name>Mg(2+)</name>
        <dbReference type="ChEBI" id="CHEBI:18420"/>
        <label>1</label>
    </ligand>
</feature>
<evidence type="ECO:0000256" key="2">
    <source>
        <dbReference type="ARBA" id="ARBA00007092"/>
    </source>
</evidence>
<evidence type="ECO:0000256" key="8">
    <source>
        <dbReference type="ARBA" id="ARBA00022842"/>
    </source>
</evidence>
<comment type="similarity">
    <text evidence="2">Belongs to the DNA repair enzymes AP/ExoA family.</text>
</comment>
<organism evidence="16 17">
    <name type="scientific">Erysiphe pulchra</name>
    <dbReference type="NCBI Taxonomy" id="225359"/>
    <lineage>
        <taxon>Eukaryota</taxon>
        <taxon>Fungi</taxon>
        <taxon>Dikarya</taxon>
        <taxon>Ascomycota</taxon>
        <taxon>Pezizomycotina</taxon>
        <taxon>Leotiomycetes</taxon>
        <taxon>Erysiphales</taxon>
        <taxon>Erysiphaceae</taxon>
        <taxon>Erysiphe</taxon>
    </lineage>
</organism>
<evidence type="ECO:0000256" key="6">
    <source>
        <dbReference type="ARBA" id="ARBA00022801"/>
    </source>
</evidence>
<feature type="domain" description="GRF-type" evidence="15">
    <location>
        <begin position="495"/>
        <end position="547"/>
    </location>
</feature>